<dbReference type="AlphaFoldDB" id="A0A4W5LNJ9"/>
<dbReference type="InterPro" id="IPR036218">
    <property type="entry name" value="HIVI-bd_sf"/>
</dbReference>
<protein>
    <recommendedName>
        <fullName evidence="2">Lens epithelium-derived growth factor integrase-binding domain-containing protein</fullName>
    </recommendedName>
</protein>
<dbReference type="Gene3D" id="1.20.930.10">
    <property type="entry name" value="Conserved domain common to transcription factors TFIIS, elongin A, CRSP70"/>
    <property type="match status" value="1"/>
</dbReference>
<dbReference type="InterPro" id="IPR021567">
    <property type="entry name" value="LEDGF_IBD"/>
</dbReference>
<reference evidence="4" key="1">
    <citation type="submission" date="2018-06" db="EMBL/GenBank/DDBJ databases">
        <title>Genome assembly of Danube salmon.</title>
        <authorList>
            <person name="Macqueen D.J."/>
            <person name="Gundappa M.K."/>
        </authorList>
    </citation>
    <scope>NUCLEOTIDE SEQUENCE [LARGE SCALE GENOMIC DNA]</scope>
</reference>
<feature type="domain" description="Lens epithelium-derived growth factor integrase-binding" evidence="2">
    <location>
        <begin position="3"/>
        <end position="69"/>
    </location>
</feature>
<evidence type="ECO:0000313" key="3">
    <source>
        <dbReference type="Ensembl" id="ENSHHUP00000027721.1"/>
    </source>
</evidence>
<organism evidence="3 4">
    <name type="scientific">Hucho hucho</name>
    <name type="common">huchen</name>
    <dbReference type="NCBI Taxonomy" id="62062"/>
    <lineage>
        <taxon>Eukaryota</taxon>
        <taxon>Metazoa</taxon>
        <taxon>Chordata</taxon>
        <taxon>Craniata</taxon>
        <taxon>Vertebrata</taxon>
        <taxon>Euteleostomi</taxon>
        <taxon>Actinopterygii</taxon>
        <taxon>Neopterygii</taxon>
        <taxon>Teleostei</taxon>
        <taxon>Protacanthopterygii</taxon>
        <taxon>Salmoniformes</taxon>
        <taxon>Salmonidae</taxon>
        <taxon>Salmoninae</taxon>
        <taxon>Hucho</taxon>
    </lineage>
</organism>
<evidence type="ECO:0000313" key="4">
    <source>
        <dbReference type="Proteomes" id="UP000314982"/>
    </source>
</evidence>
<dbReference type="STRING" id="62062.ENSHHUP00000027721"/>
<dbReference type="GeneTree" id="ENSGT01140000282759"/>
<dbReference type="Proteomes" id="UP000314982">
    <property type="component" value="Unassembled WGS sequence"/>
</dbReference>
<dbReference type="Pfam" id="PF11467">
    <property type="entry name" value="LEDGF"/>
    <property type="match status" value="1"/>
</dbReference>
<proteinExistence type="predicted"/>
<evidence type="ECO:0000256" key="1">
    <source>
        <dbReference type="SAM" id="MobiDB-lite"/>
    </source>
</evidence>
<keyword evidence="4" id="KW-1185">Reference proteome</keyword>
<dbReference type="Ensembl" id="ENSHHUT00000028830.1">
    <property type="protein sequence ID" value="ENSHHUP00000027721.1"/>
    <property type="gene ID" value="ENSHHUG00000017610.1"/>
</dbReference>
<dbReference type="InterPro" id="IPR035441">
    <property type="entry name" value="TFIIS/LEDGF_dom_sf"/>
</dbReference>
<reference evidence="3" key="3">
    <citation type="submission" date="2025-09" db="UniProtKB">
        <authorList>
            <consortium name="Ensembl"/>
        </authorList>
    </citation>
    <scope>IDENTIFICATION</scope>
</reference>
<accession>A0A4W5LNJ9</accession>
<dbReference type="SUPFAM" id="SSF140576">
    <property type="entry name" value="HIV integrase-binding domain"/>
    <property type="match status" value="1"/>
</dbReference>
<reference evidence="3" key="2">
    <citation type="submission" date="2025-08" db="UniProtKB">
        <authorList>
            <consortium name="Ensembl"/>
        </authorList>
    </citation>
    <scope>IDENTIFICATION</scope>
</reference>
<name>A0A4W5LNJ9_9TELE</name>
<sequence>MVYVTSQHVQRHSELITTLRKMRRFRSNQDVMDKASMLYNRFKNAFLTVNDKDNVISPEFLRSLLEEKEREEEERVERWREKQRRRGEVLQEVRRRMSQLEERRGGEKGVVTEKEQGLPEGLPEDGSSKRIILRSTGRTEQGEVAPRH</sequence>
<feature type="region of interest" description="Disordered" evidence="1">
    <location>
        <begin position="96"/>
        <end position="148"/>
    </location>
</feature>
<evidence type="ECO:0000259" key="2">
    <source>
        <dbReference type="Pfam" id="PF11467"/>
    </source>
</evidence>
<feature type="compositionally biased region" description="Basic and acidic residues" evidence="1">
    <location>
        <begin position="96"/>
        <end position="117"/>
    </location>
</feature>